<dbReference type="EnsemblMetazoa" id="XM_028279883.2">
    <property type="protein sequence ID" value="XP_028135684.1"/>
    <property type="gene ID" value="LOC114330529"/>
</dbReference>
<dbReference type="GeneID" id="114330529"/>
<reference evidence="9" key="2">
    <citation type="submission" date="2025-05" db="UniProtKB">
        <authorList>
            <consortium name="EnsemblMetazoa"/>
        </authorList>
    </citation>
    <scope>IDENTIFICATION</scope>
</reference>
<feature type="domain" description="Peptidase S1" evidence="8">
    <location>
        <begin position="944"/>
        <end position="1188"/>
    </location>
</feature>
<dbReference type="PROSITE" id="PS00134">
    <property type="entry name" value="TRYPSIN_HIS"/>
    <property type="match status" value="1"/>
</dbReference>
<dbReference type="OrthoDB" id="5949700at2759"/>
<keyword evidence="7" id="KW-0732">Signal</keyword>
<dbReference type="GO" id="GO:0004252">
    <property type="term" value="F:serine-type endopeptidase activity"/>
    <property type="evidence" value="ECO:0007669"/>
    <property type="project" value="InterPro"/>
</dbReference>
<reference evidence="11" key="1">
    <citation type="submission" date="2025-04" db="UniProtKB">
        <authorList>
            <consortium name="RefSeq"/>
        </authorList>
    </citation>
    <scope>IDENTIFICATION</scope>
    <source>
        <tissue evidence="11">Whole insect</tissue>
    </source>
</reference>
<dbReference type="PANTHER" id="PTHR24258:SF142">
    <property type="entry name" value="PEPTIDASE S1 DOMAIN-CONTAINING PROTEIN"/>
    <property type="match status" value="1"/>
</dbReference>
<feature type="compositionally biased region" description="Basic and acidic residues" evidence="6">
    <location>
        <begin position="556"/>
        <end position="569"/>
    </location>
</feature>
<evidence type="ECO:0000256" key="7">
    <source>
        <dbReference type="SAM" id="SignalP"/>
    </source>
</evidence>
<protein>
    <recommendedName>
        <fullName evidence="4">Phenoloxidase-activating factor 2</fullName>
    </recommendedName>
    <alternativeName>
        <fullName evidence="5">Prophenoloxidase-activating factor II</fullName>
    </alternativeName>
</protein>
<dbReference type="SUPFAM" id="SSF50494">
    <property type="entry name" value="Trypsin-like serine proteases"/>
    <property type="match status" value="1"/>
</dbReference>
<dbReference type="InterPro" id="IPR018114">
    <property type="entry name" value="TRYPSIN_HIS"/>
</dbReference>
<name>A0A6P7FHV0_DIAVI</name>
<evidence type="ECO:0000313" key="10">
    <source>
        <dbReference type="Proteomes" id="UP001652700"/>
    </source>
</evidence>
<dbReference type="InterPro" id="IPR009003">
    <property type="entry name" value="Peptidase_S1_PA"/>
</dbReference>
<keyword evidence="10" id="KW-1185">Reference proteome</keyword>
<keyword evidence="2" id="KW-0964">Secreted</keyword>
<evidence type="ECO:0000256" key="6">
    <source>
        <dbReference type="SAM" id="MobiDB-lite"/>
    </source>
</evidence>
<dbReference type="SMART" id="SM00020">
    <property type="entry name" value="Tryp_SPc"/>
    <property type="match status" value="1"/>
</dbReference>
<organism evidence="11">
    <name type="scientific">Diabrotica virgifera virgifera</name>
    <name type="common">western corn rootworm</name>
    <dbReference type="NCBI Taxonomy" id="50390"/>
    <lineage>
        <taxon>Eukaryota</taxon>
        <taxon>Metazoa</taxon>
        <taxon>Ecdysozoa</taxon>
        <taxon>Arthropoda</taxon>
        <taxon>Hexapoda</taxon>
        <taxon>Insecta</taxon>
        <taxon>Pterygota</taxon>
        <taxon>Neoptera</taxon>
        <taxon>Endopterygota</taxon>
        <taxon>Coleoptera</taxon>
        <taxon>Polyphaga</taxon>
        <taxon>Cucujiformia</taxon>
        <taxon>Chrysomeloidea</taxon>
        <taxon>Chrysomelidae</taxon>
        <taxon>Galerucinae</taxon>
        <taxon>Diabroticina</taxon>
        <taxon>Diabroticites</taxon>
        <taxon>Diabrotica</taxon>
    </lineage>
</organism>
<dbReference type="Gene3D" id="2.40.10.10">
    <property type="entry name" value="Trypsin-like serine proteases"/>
    <property type="match status" value="1"/>
</dbReference>
<dbReference type="GO" id="GO:0005576">
    <property type="term" value="C:extracellular region"/>
    <property type="evidence" value="ECO:0007669"/>
    <property type="project" value="UniProtKB-SubCell"/>
</dbReference>
<feature type="signal peptide" evidence="7">
    <location>
        <begin position="1"/>
        <end position="18"/>
    </location>
</feature>
<gene>
    <name evidence="11" type="primary">LOC114330529</name>
</gene>
<evidence type="ECO:0000256" key="4">
    <source>
        <dbReference type="ARBA" id="ARBA00068096"/>
    </source>
</evidence>
<feature type="region of interest" description="Disordered" evidence="6">
    <location>
        <begin position="21"/>
        <end position="49"/>
    </location>
</feature>
<evidence type="ECO:0000313" key="9">
    <source>
        <dbReference type="EnsemblMetazoa" id="XP_028135684.1"/>
    </source>
</evidence>
<feature type="region of interest" description="Disordered" evidence="6">
    <location>
        <begin position="854"/>
        <end position="890"/>
    </location>
</feature>
<dbReference type="CDD" id="cd00190">
    <property type="entry name" value="Tryp_SPc"/>
    <property type="match status" value="1"/>
</dbReference>
<dbReference type="InterPro" id="IPR043504">
    <property type="entry name" value="Peptidase_S1_PA_chymotrypsin"/>
</dbReference>
<feature type="region of interest" description="Disordered" evidence="6">
    <location>
        <begin position="556"/>
        <end position="590"/>
    </location>
</feature>
<dbReference type="InParanoid" id="A0A6P7FHV0"/>
<dbReference type="FunFam" id="2.40.10.10:FF:000038">
    <property type="entry name" value="Serine protease"/>
    <property type="match status" value="1"/>
</dbReference>
<feature type="chain" id="PRO_5028320540" description="Phenoloxidase-activating factor 2" evidence="7">
    <location>
        <begin position="19"/>
        <end position="1190"/>
    </location>
</feature>
<dbReference type="Pfam" id="PF00089">
    <property type="entry name" value="Trypsin"/>
    <property type="match status" value="1"/>
</dbReference>
<dbReference type="InterPro" id="IPR001254">
    <property type="entry name" value="Trypsin_dom"/>
</dbReference>
<dbReference type="PROSITE" id="PS50240">
    <property type="entry name" value="TRYPSIN_DOM"/>
    <property type="match status" value="1"/>
</dbReference>
<evidence type="ECO:0000256" key="2">
    <source>
        <dbReference type="ARBA" id="ARBA00022525"/>
    </source>
</evidence>
<evidence type="ECO:0000256" key="1">
    <source>
        <dbReference type="ARBA" id="ARBA00004613"/>
    </source>
</evidence>
<dbReference type="AlphaFoldDB" id="A0A6P7FHV0"/>
<accession>A0A6P7FHV0</accession>
<dbReference type="InterPro" id="IPR001314">
    <property type="entry name" value="Peptidase_S1A"/>
</dbReference>
<dbReference type="FunCoup" id="A0A6P7FHV0">
    <property type="interactions" value="1"/>
</dbReference>
<sequence>MRLLLAILALSVLHHTTAEEASWSWGSNDKDETPQKSSNEPLQETVPRSLKPSFLQDEEILIAEPSEYSEDIRANSTEAELVIDEILSSTKKGRAIDGFHEVYSDPNVQEALQKGDDSEARNVIKDRLCALGLMQCDGVEEKRPFYAPEELIYAQPVSINPVGKPIPTIPIKGHRGVGYGPPKPLHYPSRPLPPPGKFPPLSIPPNKFGPPSTYIQPGKPPRRQFAGPPTKPFYGKPGLNGEVYEGGEYIFSKPPPNFAGGLDFVQPIEPEIPPYKFEQGASQFGTHKDKRVEITVNAQGGHAAALGSSSAAKGTVEHVHHHYHHNLDNNNKPVIVNPAPLAAAAVTTSDLSSGTYGTHSFGSSGTYNSFKPSLPISPSTTAGLGNFGSSNGFLASNTFGSTNGFSQASYGGQPIANYGVKPITENYQDQGYESFGASVGSYGSTGLYKKELNLNSVNNNYLQANYADKYQGVESARAENYDCICVPYDQCPSHDVIGRKDDLYLPLDPRNLKSDIEALSDEERVITDGNGTMTVVTVNKDTGLTGTNVTEVMKEGKRISKRDTSEVDAKVNQNGGDGKPEARQGNYGSLGNLDMKKIKPTFGVSFGLPQQGGGGYPVNPYGPTPFSNPYPIGQPGINLGLVSVNPLVSIQVTKDDYGNKEIKPFVNLHVTPNDYLIHKFSDIFNYKKAVIFNKHKHYHVHKGNHYPHHNHYPQYHQSPHDIYREHPHEFESHYPAVHGPPVFEGLHYGGPHYGDPHYGGSHYEPNDLHNSYPEQYPNTHEGAVPGSYFDNPLNYGGGEYYPGPIYGKNIGSGNEFVEGNSVIQQYQNQASRGTETYGEENNVEFKNSRGFRIGKNLNIDSSSSNPIRFPTSRRRRDVRESENDKKLTKRQFYGGNNLIGRPQTCGPRHVCCKRPLRPQVPHPNRQCGTRHSQGINGRIKNPVYVDGDSEFGEYPWQVAILKKDSKESVYVCGGTLIDPLHILTAAHCVKTYTGFDLRARLGEWDVNHDVEFYPYIERDVVSVHVHPEFYAGTLYNDIAILRMDKPVDWSKSPHISPACLPHPQDDYTGARCWTTGWGKDAFGDFGKYQNILKEVDVPIVDSGICQRQLQQTRLGYDFKLHPGFICAGGEEGKDACKGDGGGPMVCERGGTWQVVGLVSWGIGCGQTGVPGVYVKVGYYLDWIRQITQRY</sequence>
<dbReference type="GO" id="GO:0006508">
    <property type="term" value="P:proteolysis"/>
    <property type="evidence" value="ECO:0007669"/>
    <property type="project" value="InterPro"/>
</dbReference>
<dbReference type="Proteomes" id="UP001652700">
    <property type="component" value="Unplaced"/>
</dbReference>
<proteinExistence type="predicted"/>
<evidence type="ECO:0000313" key="11">
    <source>
        <dbReference type="RefSeq" id="XP_028135684.1"/>
    </source>
</evidence>
<dbReference type="PANTHER" id="PTHR24258">
    <property type="entry name" value="SERINE PROTEASE-RELATED"/>
    <property type="match status" value="1"/>
</dbReference>
<dbReference type="PRINTS" id="PR00722">
    <property type="entry name" value="CHYMOTRYPSIN"/>
</dbReference>
<feature type="compositionally biased region" description="Basic and acidic residues" evidence="6">
    <location>
        <begin position="877"/>
        <end position="886"/>
    </location>
</feature>
<dbReference type="RefSeq" id="XP_028135684.1">
    <property type="nucleotide sequence ID" value="XM_028279883.1"/>
</dbReference>
<keyword evidence="3" id="KW-1015">Disulfide bond</keyword>
<dbReference type="KEGG" id="dvv:114330529"/>
<evidence type="ECO:0000256" key="3">
    <source>
        <dbReference type="ARBA" id="ARBA00023157"/>
    </source>
</evidence>
<evidence type="ECO:0000256" key="5">
    <source>
        <dbReference type="ARBA" id="ARBA00076468"/>
    </source>
</evidence>
<comment type="subcellular location">
    <subcellularLocation>
        <location evidence="1">Secreted</location>
    </subcellularLocation>
</comment>
<evidence type="ECO:0000259" key="8">
    <source>
        <dbReference type="PROSITE" id="PS50240"/>
    </source>
</evidence>
<feature type="region of interest" description="Disordered" evidence="6">
    <location>
        <begin position="217"/>
        <end position="236"/>
    </location>
</feature>